<feature type="compositionally biased region" description="Low complexity" evidence="1">
    <location>
        <begin position="70"/>
        <end position="84"/>
    </location>
</feature>
<feature type="region of interest" description="Disordered" evidence="1">
    <location>
        <begin position="69"/>
        <end position="89"/>
    </location>
</feature>
<dbReference type="OrthoDB" id="4090463at2759"/>
<dbReference type="AlphaFoldDB" id="A0A9W6Z3F5"/>
<evidence type="ECO:0000313" key="2">
    <source>
        <dbReference type="EMBL" id="GMG40246.1"/>
    </source>
</evidence>
<protein>
    <submittedName>
        <fullName evidence="2">Unnamed protein product</fullName>
    </submittedName>
</protein>
<sequence>MLAPPPTKKQTIVQPGEKTMGWNDCPYMFVSRSKSTRRRHVRCSPSISLDTATVNELISEDKVVTHSITSPSPVLKSRKSSSSLTGDVKEKPIATEEDVSKLLDALFAKTNNLSERQFQYHKNKLGSKDILAKEDNRIFLTNVLNDFDTKQSYSEVESQILEFMMGHAGISWCVSLKKILANVNF</sequence>
<keyword evidence="3" id="KW-1185">Reference proteome</keyword>
<organism evidence="2 3">
    <name type="scientific">Ambrosiozyma monospora</name>
    <name type="common">Yeast</name>
    <name type="synonym">Endomycopsis monosporus</name>
    <dbReference type="NCBI Taxonomy" id="43982"/>
    <lineage>
        <taxon>Eukaryota</taxon>
        <taxon>Fungi</taxon>
        <taxon>Dikarya</taxon>
        <taxon>Ascomycota</taxon>
        <taxon>Saccharomycotina</taxon>
        <taxon>Pichiomycetes</taxon>
        <taxon>Pichiales</taxon>
        <taxon>Pichiaceae</taxon>
        <taxon>Ambrosiozyma</taxon>
    </lineage>
</organism>
<dbReference type="Proteomes" id="UP001165063">
    <property type="component" value="Unassembled WGS sequence"/>
</dbReference>
<evidence type="ECO:0000313" key="3">
    <source>
        <dbReference type="Proteomes" id="UP001165063"/>
    </source>
</evidence>
<gene>
    <name evidence="2" type="ORF">Amon01_000601500</name>
</gene>
<dbReference type="EMBL" id="BSXU01003618">
    <property type="protein sequence ID" value="GMG40246.1"/>
    <property type="molecule type" value="Genomic_DNA"/>
</dbReference>
<reference evidence="2" key="1">
    <citation type="submission" date="2023-04" db="EMBL/GenBank/DDBJ databases">
        <title>Ambrosiozyma monospora NBRC 1965.</title>
        <authorList>
            <person name="Ichikawa N."/>
            <person name="Sato H."/>
            <person name="Tonouchi N."/>
        </authorList>
    </citation>
    <scope>NUCLEOTIDE SEQUENCE</scope>
    <source>
        <strain evidence="2">NBRC 1965</strain>
    </source>
</reference>
<proteinExistence type="predicted"/>
<accession>A0A9W6Z3F5</accession>
<name>A0A9W6Z3F5_AMBMO</name>
<evidence type="ECO:0000256" key="1">
    <source>
        <dbReference type="SAM" id="MobiDB-lite"/>
    </source>
</evidence>
<comment type="caution">
    <text evidence="2">The sequence shown here is derived from an EMBL/GenBank/DDBJ whole genome shotgun (WGS) entry which is preliminary data.</text>
</comment>